<dbReference type="InParanoid" id="E3NBY5"/>
<dbReference type="GeneID" id="9812045"/>
<dbReference type="AlphaFoldDB" id="E3NBY5"/>
<proteinExistence type="predicted"/>
<reference evidence="1" key="1">
    <citation type="submission" date="2007-07" db="EMBL/GenBank/DDBJ databases">
        <title>PCAP assembly of the Caenorhabditis remanei genome.</title>
        <authorList>
            <consortium name="The Caenorhabditis remanei Sequencing Consortium"/>
            <person name="Wilson R.K."/>
        </authorList>
    </citation>
    <scope>NUCLEOTIDE SEQUENCE [LARGE SCALE GENOMIC DNA]</scope>
    <source>
        <strain evidence="1">PB4641</strain>
    </source>
</reference>
<dbReference type="OrthoDB" id="10512855at2759"/>
<evidence type="ECO:0000313" key="1">
    <source>
        <dbReference type="EMBL" id="EFO92548.1"/>
    </source>
</evidence>
<dbReference type="STRING" id="31234.E3NBY5"/>
<dbReference type="RefSeq" id="XP_003094113.2">
    <property type="nucleotide sequence ID" value="XM_003094065.2"/>
</dbReference>
<dbReference type="EMBL" id="DS268590">
    <property type="protein sequence ID" value="EFO92548.1"/>
    <property type="molecule type" value="Genomic_DNA"/>
</dbReference>
<dbReference type="CTD" id="9812045"/>
<gene>
    <name evidence="1" type="ORF">CRE_14965</name>
</gene>
<sequence>MPTYEARQLIFAAGDIYAGVKDLSFPMMLAMSFGASIRSLQYQQQQEILRSMTFGSKDGSRTINGIGSTGEYLFNNTVSIVTFTEEETGRIQNK</sequence>
<name>E3NBY5_CAERE</name>
<keyword evidence="2" id="KW-1185">Reference proteome</keyword>
<evidence type="ECO:0000313" key="2">
    <source>
        <dbReference type="Proteomes" id="UP000008281"/>
    </source>
</evidence>
<dbReference type="HOGENOM" id="CLU_2388309_0_0_1"/>
<dbReference type="Proteomes" id="UP000008281">
    <property type="component" value="Unassembled WGS sequence"/>
</dbReference>
<dbReference type="KEGG" id="crq:GCK72_011206"/>
<accession>E3NBY5</accession>
<organism evidence="2">
    <name type="scientific">Caenorhabditis remanei</name>
    <name type="common">Caenorhabditis vulgaris</name>
    <dbReference type="NCBI Taxonomy" id="31234"/>
    <lineage>
        <taxon>Eukaryota</taxon>
        <taxon>Metazoa</taxon>
        <taxon>Ecdysozoa</taxon>
        <taxon>Nematoda</taxon>
        <taxon>Chromadorea</taxon>
        <taxon>Rhabditida</taxon>
        <taxon>Rhabditina</taxon>
        <taxon>Rhabditomorpha</taxon>
        <taxon>Rhabditoidea</taxon>
        <taxon>Rhabditidae</taxon>
        <taxon>Peloderinae</taxon>
        <taxon>Caenorhabditis</taxon>
    </lineage>
</organism>
<protein>
    <submittedName>
        <fullName evidence="1">Uncharacterized protein</fullName>
    </submittedName>
</protein>